<dbReference type="EMBL" id="MDYM01000006">
    <property type="protein sequence ID" value="OQD65498.1"/>
    <property type="molecule type" value="Genomic_DNA"/>
</dbReference>
<keyword evidence="4" id="KW-0804">Transcription</keyword>
<evidence type="ECO:0000259" key="7">
    <source>
        <dbReference type="PROSITE" id="PS50048"/>
    </source>
</evidence>
<dbReference type="GO" id="GO:0005634">
    <property type="term" value="C:nucleus"/>
    <property type="evidence" value="ECO:0007669"/>
    <property type="project" value="UniProtKB-SubCell"/>
</dbReference>
<dbReference type="AlphaFoldDB" id="A0A1V6NL80"/>
<reference evidence="9" key="1">
    <citation type="journal article" date="2017" name="Nat. Microbiol.">
        <title>Global analysis of biosynthetic gene clusters reveals vast potential of secondary metabolite production in Penicillium species.</title>
        <authorList>
            <person name="Nielsen J.C."/>
            <person name="Grijseels S."/>
            <person name="Prigent S."/>
            <person name="Ji B."/>
            <person name="Dainat J."/>
            <person name="Nielsen K.F."/>
            <person name="Frisvad J.C."/>
            <person name="Workman M."/>
            <person name="Nielsen J."/>
        </authorList>
    </citation>
    <scope>NUCLEOTIDE SEQUENCE [LARGE SCALE GENOMIC DNA]</scope>
    <source>
        <strain evidence="9">IBT 4502</strain>
    </source>
</reference>
<name>A0A1V6NL80_PENPO</name>
<dbReference type="InterPro" id="IPR001138">
    <property type="entry name" value="Zn2Cys6_DnaBD"/>
</dbReference>
<evidence type="ECO:0000256" key="1">
    <source>
        <dbReference type="ARBA" id="ARBA00004123"/>
    </source>
</evidence>
<dbReference type="PROSITE" id="PS50048">
    <property type="entry name" value="ZN2_CY6_FUNGAL_2"/>
    <property type="match status" value="1"/>
</dbReference>
<comment type="caution">
    <text evidence="8">The sequence shown here is derived from an EMBL/GenBank/DDBJ whole genome shotgun (WGS) entry which is preliminary data.</text>
</comment>
<keyword evidence="9" id="KW-1185">Reference proteome</keyword>
<keyword evidence="2" id="KW-0805">Transcription regulation</keyword>
<keyword evidence="5" id="KW-0539">Nucleus</keyword>
<sequence>MSDSAQNVKRRNGSKHDKTGCLTCRYRRKKCISNTFPVCGACKRLNLECVREPTLRILPRSRTSLGQDEAHHEQTSLSLARPSDPSLNSLSLHGSGMAECSKRRYAMKFYIDVLAKLLAVSQQYNSFLSDFLPMAVESPALADALVAWSSGHLSVYNSAYHITALEARATSLRALAKSLTSEDIASRETSAAASLVLLTSEVCLGDHTKWYNHLTGVQQIIECSRSPVSMYGRVLCGPEALKQSPEGRWVLRNFAYHDILGSVTLRKPPLIPGNYLEEITDVVDTYIGVGSEILIFISEVSCHHTSSLAHGYLSSDEENPDTTNSWSAIEQKIKNWRCPPGTLQALESLAYAYRCAALIHLYRQTLRSLKLVHDDTHWEKHENPTFALYSKIEVEVSTTLQYVANIPLNDVPESALLFPLFLVGAEATYSSHMDTIRIRLSLMAKKRNFQNIQRALGVLEEIWERRAQGFGNNQVDWQDIVGQQSDDLLLT</sequence>
<dbReference type="PANTHER" id="PTHR37534">
    <property type="entry name" value="TRANSCRIPTIONAL ACTIVATOR PROTEIN UGA3"/>
    <property type="match status" value="1"/>
</dbReference>
<gene>
    <name evidence="8" type="ORF">PENPOL_c006G06317</name>
</gene>
<dbReference type="Proteomes" id="UP000191408">
    <property type="component" value="Unassembled WGS sequence"/>
</dbReference>
<protein>
    <recommendedName>
        <fullName evidence="7">Zn(2)-C6 fungal-type domain-containing protein</fullName>
    </recommendedName>
</protein>
<organism evidence="8 9">
    <name type="scientific">Penicillium polonicum</name>
    <dbReference type="NCBI Taxonomy" id="60169"/>
    <lineage>
        <taxon>Eukaryota</taxon>
        <taxon>Fungi</taxon>
        <taxon>Dikarya</taxon>
        <taxon>Ascomycota</taxon>
        <taxon>Pezizomycotina</taxon>
        <taxon>Eurotiomycetes</taxon>
        <taxon>Eurotiomycetidae</taxon>
        <taxon>Eurotiales</taxon>
        <taxon>Aspergillaceae</taxon>
        <taxon>Penicillium</taxon>
    </lineage>
</organism>
<dbReference type="PROSITE" id="PS00463">
    <property type="entry name" value="ZN2_CY6_FUNGAL_1"/>
    <property type="match status" value="1"/>
</dbReference>
<evidence type="ECO:0000256" key="3">
    <source>
        <dbReference type="ARBA" id="ARBA00023125"/>
    </source>
</evidence>
<accession>A0A1V6NL80</accession>
<dbReference type="CDD" id="cd00067">
    <property type="entry name" value="GAL4"/>
    <property type="match status" value="1"/>
</dbReference>
<evidence type="ECO:0000313" key="8">
    <source>
        <dbReference type="EMBL" id="OQD65498.1"/>
    </source>
</evidence>
<keyword evidence="3" id="KW-0238">DNA-binding</keyword>
<feature type="region of interest" description="Disordered" evidence="6">
    <location>
        <begin position="61"/>
        <end position="84"/>
    </location>
</feature>
<dbReference type="InterPro" id="IPR036864">
    <property type="entry name" value="Zn2-C6_fun-type_DNA-bd_sf"/>
</dbReference>
<dbReference type="GO" id="GO:0008270">
    <property type="term" value="F:zinc ion binding"/>
    <property type="evidence" value="ECO:0007669"/>
    <property type="project" value="InterPro"/>
</dbReference>
<dbReference type="InterPro" id="IPR021858">
    <property type="entry name" value="Fun_TF"/>
</dbReference>
<proteinExistence type="predicted"/>
<dbReference type="OrthoDB" id="3509362at2759"/>
<evidence type="ECO:0000256" key="2">
    <source>
        <dbReference type="ARBA" id="ARBA00023015"/>
    </source>
</evidence>
<dbReference type="GO" id="GO:0045944">
    <property type="term" value="P:positive regulation of transcription by RNA polymerase II"/>
    <property type="evidence" value="ECO:0007669"/>
    <property type="project" value="TreeGrafter"/>
</dbReference>
<dbReference type="SUPFAM" id="SSF57701">
    <property type="entry name" value="Zn2/Cys6 DNA-binding domain"/>
    <property type="match status" value="1"/>
</dbReference>
<dbReference type="GO" id="GO:0000981">
    <property type="term" value="F:DNA-binding transcription factor activity, RNA polymerase II-specific"/>
    <property type="evidence" value="ECO:0007669"/>
    <property type="project" value="InterPro"/>
</dbReference>
<dbReference type="GO" id="GO:0000976">
    <property type="term" value="F:transcription cis-regulatory region binding"/>
    <property type="evidence" value="ECO:0007669"/>
    <property type="project" value="TreeGrafter"/>
</dbReference>
<evidence type="ECO:0000313" key="9">
    <source>
        <dbReference type="Proteomes" id="UP000191408"/>
    </source>
</evidence>
<feature type="domain" description="Zn(2)-C6 fungal-type" evidence="7">
    <location>
        <begin position="20"/>
        <end position="51"/>
    </location>
</feature>
<comment type="subcellular location">
    <subcellularLocation>
        <location evidence="1">Nucleus</location>
    </subcellularLocation>
</comment>
<dbReference type="Pfam" id="PF11951">
    <property type="entry name" value="Fungal_trans_2"/>
    <property type="match status" value="1"/>
</dbReference>
<evidence type="ECO:0000256" key="6">
    <source>
        <dbReference type="SAM" id="MobiDB-lite"/>
    </source>
</evidence>
<evidence type="ECO:0000256" key="5">
    <source>
        <dbReference type="ARBA" id="ARBA00023242"/>
    </source>
</evidence>
<dbReference type="Pfam" id="PF00172">
    <property type="entry name" value="Zn_clus"/>
    <property type="match status" value="1"/>
</dbReference>
<dbReference type="Gene3D" id="4.10.240.10">
    <property type="entry name" value="Zn(2)-C6 fungal-type DNA-binding domain"/>
    <property type="match status" value="1"/>
</dbReference>
<dbReference type="PANTHER" id="PTHR37534:SF7">
    <property type="entry name" value="TRANSCRIPTIONAL ACTIVATOR PROTEIN UGA3"/>
    <property type="match status" value="1"/>
</dbReference>
<evidence type="ECO:0000256" key="4">
    <source>
        <dbReference type="ARBA" id="ARBA00023163"/>
    </source>
</evidence>